<dbReference type="PROSITE" id="PS50113">
    <property type="entry name" value="PAC"/>
    <property type="match status" value="1"/>
</dbReference>
<dbReference type="Gene3D" id="3.30.450.20">
    <property type="entry name" value="PAS domain"/>
    <property type="match status" value="1"/>
</dbReference>
<dbReference type="SMART" id="SM00331">
    <property type="entry name" value="PP2C_SIG"/>
    <property type="match status" value="1"/>
</dbReference>
<keyword evidence="1" id="KW-0378">Hydrolase</keyword>
<evidence type="ECO:0000259" key="2">
    <source>
        <dbReference type="PROSITE" id="PS50113"/>
    </source>
</evidence>
<dbReference type="Proteomes" id="UP001243717">
    <property type="component" value="Unassembled WGS sequence"/>
</dbReference>
<feature type="domain" description="PAC" evidence="2">
    <location>
        <begin position="92"/>
        <end position="147"/>
    </location>
</feature>
<dbReference type="InterPro" id="IPR000700">
    <property type="entry name" value="PAS-assoc_C"/>
</dbReference>
<dbReference type="InterPro" id="IPR052016">
    <property type="entry name" value="Bact_Sigma-Reg"/>
</dbReference>
<evidence type="ECO:0000313" key="4">
    <source>
        <dbReference type="Proteomes" id="UP001243717"/>
    </source>
</evidence>
<dbReference type="InterPro" id="IPR000014">
    <property type="entry name" value="PAS"/>
</dbReference>
<dbReference type="PANTHER" id="PTHR43156:SF2">
    <property type="entry name" value="STAGE II SPORULATION PROTEIN E"/>
    <property type="match status" value="1"/>
</dbReference>
<dbReference type="Gene3D" id="3.60.40.10">
    <property type="entry name" value="PPM-type phosphatase domain"/>
    <property type="match status" value="1"/>
</dbReference>
<name>A0ABU1AKQ6_9BACT</name>
<dbReference type="InterPro" id="IPR035965">
    <property type="entry name" value="PAS-like_dom_sf"/>
</dbReference>
<dbReference type="EMBL" id="JARXIC010000023">
    <property type="protein sequence ID" value="MDQ8195392.1"/>
    <property type="molecule type" value="Genomic_DNA"/>
</dbReference>
<comment type="caution">
    <text evidence="3">The sequence shown here is derived from an EMBL/GenBank/DDBJ whole genome shotgun (WGS) entry which is preliminary data.</text>
</comment>
<dbReference type="Pfam" id="PF07228">
    <property type="entry name" value="SpoIIE"/>
    <property type="match status" value="1"/>
</dbReference>
<evidence type="ECO:0000313" key="3">
    <source>
        <dbReference type="EMBL" id="MDQ8195392.1"/>
    </source>
</evidence>
<protein>
    <submittedName>
        <fullName evidence="3">SpoIIE family protein phosphatase</fullName>
    </submittedName>
</protein>
<organism evidence="3 4">
    <name type="scientific">Thalassobacterium sedimentorum</name>
    <dbReference type="NCBI Taxonomy" id="3041258"/>
    <lineage>
        <taxon>Bacteria</taxon>
        <taxon>Pseudomonadati</taxon>
        <taxon>Verrucomicrobiota</taxon>
        <taxon>Opitutia</taxon>
        <taxon>Puniceicoccales</taxon>
        <taxon>Coraliomargaritaceae</taxon>
        <taxon>Thalassobacterium</taxon>
    </lineage>
</organism>
<accession>A0ABU1AKQ6</accession>
<dbReference type="InterPro" id="IPR013656">
    <property type="entry name" value="PAS_4"/>
</dbReference>
<dbReference type="InterPro" id="IPR001932">
    <property type="entry name" value="PPM-type_phosphatase-like_dom"/>
</dbReference>
<dbReference type="PANTHER" id="PTHR43156">
    <property type="entry name" value="STAGE II SPORULATION PROTEIN E-RELATED"/>
    <property type="match status" value="1"/>
</dbReference>
<dbReference type="RefSeq" id="WP_308985848.1">
    <property type="nucleotide sequence ID" value="NZ_JARXIC010000023.1"/>
</dbReference>
<proteinExistence type="predicted"/>
<dbReference type="NCBIfam" id="TIGR00229">
    <property type="entry name" value="sensory_box"/>
    <property type="match status" value="1"/>
</dbReference>
<evidence type="ECO:0000256" key="1">
    <source>
        <dbReference type="ARBA" id="ARBA00022801"/>
    </source>
</evidence>
<dbReference type="InterPro" id="IPR036457">
    <property type="entry name" value="PPM-type-like_dom_sf"/>
</dbReference>
<sequence length="404" mass="45406">MKKTGKIDSSGNSMLLRASAKRLFESLMEQTADRIYIKDKKSRFIAASQALAEMHGYKNRHELEGLTDFDLFTHEHAQQAFDDEREILRTKKSIINKIEKETWHNRETTWVSSTKAPLYLSSGKLAGIIGISRDVTAEKLAQQKLADSEQRLREQNKIMRSDYESAMKVQSVMIPGRVPQIKNVDIAHLWKPMNMVGGDIINFPRNPSNCLLFFMGDVCGHGVAAAFYTVLIKYLTAHSAEVYNDNPRDFLNSVNEGVTGRIQCGFITGLAGHFGARQKDGSRKLILSHAGHKQVLIYRKKEGSIELINLPNGTVMGIPGTTASQSKAFDLHIGDRFYAFTDGIIEASNLDGQEFGIRRVIRRFAELSTQPIDTTINTLYKEVTQYTQAPDQQDDITILGFELN</sequence>
<dbReference type="Pfam" id="PF08448">
    <property type="entry name" value="PAS_4"/>
    <property type="match status" value="1"/>
</dbReference>
<dbReference type="SUPFAM" id="SSF55785">
    <property type="entry name" value="PYP-like sensor domain (PAS domain)"/>
    <property type="match status" value="1"/>
</dbReference>
<gene>
    <name evidence="3" type="ORF">QEH59_13230</name>
</gene>
<dbReference type="CDD" id="cd00130">
    <property type="entry name" value="PAS"/>
    <property type="match status" value="1"/>
</dbReference>
<reference evidence="3 4" key="1">
    <citation type="submission" date="2023-04" db="EMBL/GenBank/DDBJ databases">
        <title>A novel bacteria isolated from coastal sediment.</title>
        <authorList>
            <person name="Liu X.-J."/>
            <person name="Du Z.-J."/>
        </authorList>
    </citation>
    <scope>NUCLEOTIDE SEQUENCE [LARGE SCALE GENOMIC DNA]</scope>
    <source>
        <strain evidence="3 4">SDUM461004</strain>
    </source>
</reference>
<keyword evidence="4" id="KW-1185">Reference proteome</keyword>